<dbReference type="Pfam" id="PF11239">
    <property type="entry name" value="DUF3040"/>
    <property type="match status" value="1"/>
</dbReference>
<sequence length="94" mass="10208">MLSREDSRRLAQLERQLLRDDPDFCARMREGQSSPAGHRRAPVVLMVGTVALYVMALILAVAGWWIPAAVSALGATMTAAAAAHRLIRSRAPGR</sequence>
<evidence type="ECO:0000313" key="3">
    <source>
        <dbReference type="Proteomes" id="UP000636960"/>
    </source>
</evidence>
<protein>
    <recommendedName>
        <fullName evidence="4">DUF3040 domain-containing protein</fullName>
    </recommendedName>
</protein>
<reference evidence="2" key="1">
    <citation type="submission" date="2021-01" db="EMBL/GenBank/DDBJ databases">
        <title>Whole genome shotgun sequence of Actinoplanes rishiriensis NBRC 108556.</title>
        <authorList>
            <person name="Komaki H."/>
            <person name="Tamura T."/>
        </authorList>
    </citation>
    <scope>NUCLEOTIDE SEQUENCE</scope>
    <source>
        <strain evidence="2">NBRC 108556</strain>
    </source>
</reference>
<evidence type="ECO:0008006" key="4">
    <source>
        <dbReference type="Google" id="ProtNLM"/>
    </source>
</evidence>
<evidence type="ECO:0000256" key="1">
    <source>
        <dbReference type="SAM" id="Phobius"/>
    </source>
</evidence>
<keyword evidence="1" id="KW-0812">Transmembrane</keyword>
<comment type="caution">
    <text evidence="2">The sequence shown here is derived from an EMBL/GenBank/DDBJ whole genome shotgun (WGS) entry which is preliminary data.</text>
</comment>
<evidence type="ECO:0000313" key="2">
    <source>
        <dbReference type="EMBL" id="GIE96224.1"/>
    </source>
</evidence>
<gene>
    <name evidence="2" type="ORF">Ari01nite_36890</name>
</gene>
<organism evidence="2 3">
    <name type="scientific">Paractinoplanes rishiriensis</name>
    <dbReference type="NCBI Taxonomy" id="1050105"/>
    <lineage>
        <taxon>Bacteria</taxon>
        <taxon>Bacillati</taxon>
        <taxon>Actinomycetota</taxon>
        <taxon>Actinomycetes</taxon>
        <taxon>Micromonosporales</taxon>
        <taxon>Micromonosporaceae</taxon>
        <taxon>Paractinoplanes</taxon>
    </lineage>
</organism>
<dbReference type="AlphaFoldDB" id="A0A919JYW3"/>
<keyword evidence="3" id="KW-1185">Reference proteome</keyword>
<dbReference type="RefSeq" id="WP_203782491.1">
    <property type="nucleotide sequence ID" value="NZ_BOMV01000040.1"/>
</dbReference>
<name>A0A919JYW3_9ACTN</name>
<dbReference type="Proteomes" id="UP000636960">
    <property type="component" value="Unassembled WGS sequence"/>
</dbReference>
<accession>A0A919JYW3</accession>
<feature type="transmembrane region" description="Helical" evidence="1">
    <location>
        <begin position="43"/>
        <end position="62"/>
    </location>
</feature>
<dbReference type="EMBL" id="BOMV01000040">
    <property type="protein sequence ID" value="GIE96224.1"/>
    <property type="molecule type" value="Genomic_DNA"/>
</dbReference>
<proteinExistence type="predicted"/>
<keyword evidence="1" id="KW-1133">Transmembrane helix</keyword>
<dbReference type="InterPro" id="IPR021401">
    <property type="entry name" value="DUF3040"/>
</dbReference>
<keyword evidence="1" id="KW-0472">Membrane</keyword>